<protein>
    <submittedName>
        <fullName evidence="11">Rhomboid family intramembrane serine protease</fullName>
        <ecNumber evidence="10">3.4.21.-</ecNumber>
    </submittedName>
</protein>
<feature type="transmembrane region" description="Helical" evidence="8">
    <location>
        <begin position="7"/>
        <end position="25"/>
    </location>
</feature>
<organism evidence="11 12">
    <name type="scientific">Nocardiopsis alba</name>
    <dbReference type="NCBI Taxonomy" id="53437"/>
    <lineage>
        <taxon>Bacteria</taxon>
        <taxon>Bacillati</taxon>
        <taxon>Actinomycetota</taxon>
        <taxon>Actinomycetes</taxon>
        <taxon>Streptosporangiales</taxon>
        <taxon>Nocardiopsidaceae</taxon>
        <taxon>Nocardiopsis</taxon>
    </lineage>
</organism>
<comment type="similarity">
    <text evidence="2">Belongs to the peptidase S54 family.</text>
</comment>
<feature type="domain" description="Peptidase S54 rhomboid" evidence="9">
    <location>
        <begin position="47"/>
        <end position="181"/>
    </location>
</feature>
<feature type="transmembrane region" description="Helical" evidence="8">
    <location>
        <begin position="161"/>
        <end position="180"/>
    </location>
</feature>
<name>A0A7K2ITI6_9ACTN</name>
<dbReference type="InterPro" id="IPR022764">
    <property type="entry name" value="Peptidase_S54_rhomboid_dom"/>
</dbReference>
<dbReference type="Gene3D" id="1.20.1540.10">
    <property type="entry name" value="Rhomboid-like"/>
    <property type="match status" value="1"/>
</dbReference>
<accession>A0A7K2ITI6</accession>
<gene>
    <name evidence="11" type="ORF">GTW20_13110</name>
    <name evidence="10" type="ORF">VSQ78_13350</name>
</gene>
<comment type="caution">
    <text evidence="11">The sequence shown here is derived from an EMBL/GenBank/DDBJ whole genome shotgun (WGS) entry which is preliminary data.</text>
</comment>
<evidence type="ECO:0000313" key="13">
    <source>
        <dbReference type="Proteomes" id="UP001585053"/>
    </source>
</evidence>
<dbReference type="GO" id="GO:0004252">
    <property type="term" value="F:serine-type endopeptidase activity"/>
    <property type="evidence" value="ECO:0007669"/>
    <property type="project" value="InterPro"/>
</dbReference>
<dbReference type="OMA" id="FSPFIHG"/>
<keyword evidence="4 8" id="KW-0812">Transmembrane</keyword>
<comment type="subcellular location">
    <subcellularLocation>
        <location evidence="1">Membrane</location>
        <topology evidence="1">Multi-pass membrane protein</topology>
    </subcellularLocation>
</comment>
<dbReference type="AlphaFoldDB" id="A0A7K2ITI6"/>
<evidence type="ECO:0000256" key="7">
    <source>
        <dbReference type="ARBA" id="ARBA00023136"/>
    </source>
</evidence>
<dbReference type="EC" id="3.4.21.-" evidence="10"/>
<evidence type="ECO:0000259" key="9">
    <source>
        <dbReference type="Pfam" id="PF01694"/>
    </source>
</evidence>
<sequence length="204" mass="22068">MKQSRITAILTVAGMLAAMWVFEILDTPLGGRLDQQFGVRAWDMGAPWTVLTAPFMHGNFAHLIGNSLPFLVLGSLVAFSGLGRFLLTTLIVAVVSGVGVWLLTPSGVVTVGASGLVFGYFGYTVLRGIIERRTVDIVIMICVVIFYGTMIWGVLPQHPGVSWQAHLFGFLGGLLAAYALPRREKPGRRVDQWNTGAQGGYYAP</sequence>
<keyword evidence="6 8" id="KW-1133">Transmembrane helix</keyword>
<evidence type="ECO:0000256" key="3">
    <source>
        <dbReference type="ARBA" id="ARBA00022670"/>
    </source>
</evidence>
<evidence type="ECO:0000256" key="5">
    <source>
        <dbReference type="ARBA" id="ARBA00022801"/>
    </source>
</evidence>
<dbReference type="EMBL" id="WWHY01000001">
    <property type="protein sequence ID" value="MYR33176.1"/>
    <property type="molecule type" value="Genomic_DNA"/>
</dbReference>
<feature type="transmembrane region" description="Helical" evidence="8">
    <location>
        <begin position="60"/>
        <end position="78"/>
    </location>
</feature>
<keyword evidence="3 11" id="KW-0645">Protease</keyword>
<evidence type="ECO:0000256" key="4">
    <source>
        <dbReference type="ARBA" id="ARBA00022692"/>
    </source>
</evidence>
<dbReference type="EMBL" id="JAYMRS010000004">
    <property type="protein sequence ID" value="MFB8768691.1"/>
    <property type="molecule type" value="Genomic_DNA"/>
</dbReference>
<feature type="transmembrane region" description="Helical" evidence="8">
    <location>
        <begin position="85"/>
        <end position="103"/>
    </location>
</feature>
<dbReference type="GO" id="GO:0006508">
    <property type="term" value="P:proteolysis"/>
    <property type="evidence" value="ECO:0007669"/>
    <property type="project" value="UniProtKB-KW"/>
</dbReference>
<dbReference type="GeneID" id="91391011"/>
<keyword evidence="7 8" id="KW-0472">Membrane</keyword>
<feature type="transmembrane region" description="Helical" evidence="8">
    <location>
        <begin position="137"/>
        <end position="155"/>
    </location>
</feature>
<dbReference type="Proteomes" id="UP001585053">
    <property type="component" value="Unassembled WGS sequence"/>
</dbReference>
<evidence type="ECO:0000313" key="10">
    <source>
        <dbReference type="EMBL" id="MFB8768691.1"/>
    </source>
</evidence>
<dbReference type="InterPro" id="IPR035952">
    <property type="entry name" value="Rhomboid-like_sf"/>
</dbReference>
<keyword evidence="5 10" id="KW-0378">Hydrolase</keyword>
<evidence type="ECO:0000256" key="1">
    <source>
        <dbReference type="ARBA" id="ARBA00004141"/>
    </source>
</evidence>
<evidence type="ECO:0000313" key="11">
    <source>
        <dbReference type="EMBL" id="MYR33176.1"/>
    </source>
</evidence>
<dbReference type="GO" id="GO:0016020">
    <property type="term" value="C:membrane"/>
    <property type="evidence" value="ECO:0007669"/>
    <property type="project" value="UniProtKB-SubCell"/>
</dbReference>
<dbReference type="SUPFAM" id="SSF144091">
    <property type="entry name" value="Rhomboid-like"/>
    <property type="match status" value="1"/>
</dbReference>
<evidence type="ECO:0000313" key="12">
    <source>
        <dbReference type="Proteomes" id="UP000467124"/>
    </source>
</evidence>
<dbReference type="PANTHER" id="PTHR43066:SF1">
    <property type="entry name" value="RHOMBOID PROTEIN 2"/>
    <property type="match status" value="1"/>
</dbReference>
<evidence type="ECO:0000256" key="8">
    <source>
        <dbReference type="SAM" id="Phobius"/>
    </source>
</evidence>
<dbReference type="RefSeq" id="WP_014912491.1">
    <property type="nucleotide sequence ID" value="NZ_BAZE01000003.1"/>
</dbReference>
<dbReference type="PANTHER" id="PTHR43066">
    <property type="entry name" value="RHOMBOID-RELATED PROTEIN"/>
    <property type="match status" value="1"/>
</dbReference>
<reference evidence="10 13" key="2">
    <citation type="submission" date="2024-01" db="EMBL/GenBank/DDBJ databases">
        <title>Genome mining of biosynthetic gene clusters to explore secondary metabolites of Streptomyces sp.</title>
        <authorList>
            <person name="Baig A."/>
            <person name="Ajitkumar Shintre N."/>
            <person name="Kumar H."/>
            <person name="Anbarasu A."/>
            <person name="Ramaiah S."/>
        </authorList>
    </citation>
    <scope>NUCLEOTIDE SEQUENCE [LARGE SCALE GENOMIC DNA]</scope>
    <source>
        <strain evidence="10 13">A01</strain>
    </source>
</reference>
<reference evidence="11 12" key="1">
    <citation type="journal article" date="2019" name="Nat. Commun.">
        <title>The antimicrobial potential of Streptomyces from insect microbiomes.</title>
        <authorList>
            <person name="Chevrette M.G."/>
            <person name="Carlson C.M."/>
            <person name="Ortega H.E."/>
            <person name="Thomas C."/>
            <person name="Ananiev G.E."/>
            <person name="Barns K.J."/>
            <person name="Book A.J."/>
            <person name="Cagnazzo J."/>
            <person name="Carlos C."/>
            <person name="Flanigan W."/>
            <person name="Grubbs K.J."/>
            <person name="Horn H.A."/>
            <person name="Hoffmann F.M."/>
            <person name="Klassen J.L."/>
            <person name="Knack J.J."/>
            <person name="Lewin G.R."/>
            <person name="McDonald B.R."/>
            <person name="Muller L."/>
            <person name="Melo W.G.P."/>
            <person name="Pinto-Tomas A.A."/>
            <person name="Schmitz A."/>
            <person name="Wendt-Pienkowski E."/>
            <person name="Wildman S."/>
            <person name="Zhao M."/>
            <person name="Zhang F."/>
            <person name="Bugni T.S."/>
            <person name="Andes D.R."/>
            <person name="Pupo M.T."/>
            <person name="Currie C.R."/>
        </authorList>
    </citation>
    <scope>NUCLEOTIDE SEQUENCE [LARGE SCALE GENOMIC DNA]</scope>
    <source>
        <strain evidence="11 12">SID5840</strain>
    </source>
</reference>
<feature type="transmembrane region" description="Helical" evidence="8">
    <location>
        <begin position="109"/>
        <end position="130"/>
    </location>
</feature>
<proteinExistence type="inferred from homology"/>
<evidence type="ECO:0000256" key="6">
    <source>
        <dbReference type="ARBA" id="ARBA00022989"/>
    </source>
</evidence>
<dbReference type="Pfam" id="PF01694">
    <property type="entry name" value="Rhomboid"/>
    <property type="match status" value="1"/>
</dbReference>
<keyword evidence="13" id="KW-1185">Reference proteome</keyword>
<dbReference type="Proteomes" id="UP000467124">
    <property type="component" value="Unassembled WGS sequence"/>
</dbReference>
<evidence type="ECO:0000256" key="2">
    <source>
        <dbReference type="ARBA" id="ARBA00009045"/>
    </source>
</evidence>